<protein>
    <recommendedName>
        <fullName evidence="1">HTH cro/C1-type domain-containing protein</fullName>
    </recommendedName>
</protein>
<dbReference type="PROSITE" id="PS50943">
    <property type="entry name" value="HTH_CROC1"/>
    <property type="match status" value="1"/>
</dbReference>
<dbReference type="Pfam" id="PF13401">
    <property type="entry name" value="AAA_22"/>
    <property type="match status" value="1"/>
</dbReference>
<reference evidence="2 3" key="1">
    <citation type="submission" date="2019-03" db="EMBL/GenBank/DDBJ databases">
        <title>Freshwater and sediment microbial communities from various areas in North America, analyzing microbe dynamics in response to fracking.</title>
        <authorList>
            <person name="Lamendella R."/>
        </authorList>
    </citation>
    <scope>NUCLEOTIDE SEQUENCE [LARGE SCALE GENOMIC DNA]</scope>
    <source>
        <strain evidence="2 3">175.2</strain>
    </source>
</reference>
<accession>A0A4R3NLK4</accession>
<name>A0A4R3NLK4_9HYPH</name>
<evidence type="ECO:0000259" key="1">
    <source>
        <dbReference type="PROSITE" id="PS50943"/>
    </source>
</evidence>
<dbReference type="Pfam" id="PF09077">
    <property type="entry name" value="Phage-MuB_C"/>
    <property type="match status" value="1"/>
</dbReference>
<evidence type="ECO:0000313" key="3">
    <source>
        <dbReference type="Proteomes" id="UP000295097"/>
    </source>
</evidence>
<dbReference type="SUPFAM" id="SSF47681">
    <property type="entry name" value="C-terminal domain of B transposition protein"/>
    <property type="match status" value="1"/>
</dbReference>
<sequence length="341" mass="37287">MTKKFNANNGWVLSQPTAAFLEKHPVGDVDEWRALTARTAEMASTNGWSKAEVARRSGVAEGTFSQWLSGKYNGTLANYNQQIAQWLTSVEEAADMASAIPASPAFVKTKIANEVLQTLMWAQMTPALVAVTLDAGVGKTTACRHYCATRPHAYMATISPNTSRVHGMLVELAEALDVSEHNPARLVRAIGRKLNRVGDGTLLIIDEAQNLEADSINQLRHFVDVNNCGIALVGNEDTAASFVRQQGRSVASRAQVLSRIDKRLRREGNRADDIRLFVAALGIEDPDCIKFLLGLGLKPGALRQIDRTVKLARMYAMGEGLPLSLDHLRAAWKNRDLGDLQ</sequence>
<dbReference type="GO" id="GO:0003677">
    <property type="term" value="F:DNA binding"/>
    <property type="evidence" value="ECO:0007669"/>
    <property type="project" value="InterPro"/>
</dbReference>
<dbReference type="InterPro" id="IPR036733">
    <property type="entry name" value="B_transposit_C_sf"/>
</dbReference>
<dbReference type="Gene3D" id="1.10.260.40">
    <property type="entry name" value="lambda repressor-like DNA-binding domains"/>
    <property type="match status" value="1"/>
</dbReference>
<keyword evidence="3" id="KW-1185">Reference proteome</keyword>
<feature type="domain" description="HTH cro/C1-type" evidence="1">
    <location>
        <begin position="46"/>
        <end position="107"/>
    </location>
</feature>
<dbReference type="InterPro" id="IPR009084">
    <property type="entry name" value="B_transpositn_C"/>
</dbReference>
<dbReference type="CDD" id="cd00093">
    <property type="entry name" value="HTH_XRE"/>
    <property type="match status" value="1"/>
</dbReference>
<dbReference type="PANTHER" id="PTHR35894:SF5">
    <property type="entry name" value="MU-LIKE PROPHAGE FLUMU DNA TRANSPOSITION PROTEIN B"/>
    <property type="match status" value="1"/>
</dbReference>
<organism evidence="2 3">
    <name type="scientific">Martelella mediterranea</name>
    <dbReference type="NCBI Taxonomy" id="293089"/>
    <lineage>
        <taxon>Bacteria</taxon>
        <taxon>Pseudomonadati</taxon>
        <taxon>Pseudomonadota</taxon>
        <taxon>Alphaproteobacteria</taxon>
        <taxon>Hyphomicrobiales</taxon>
        <taxon>Aurantimonadaceae</taxon>
        <taxon>Martelella</taxon>
    </lineage>
</organism>
<proteinExistence type="predicted"/>
<dbReference type="EMBL" id="SMAR01000026">
    <property type="protein sequence ID" value="TCT35404.1"/>
    <property type="molecule type" value="Genomic_DNA"/>
</dbReference>
<dbReference type="InterPro" id="IPR027417">
    <property type="entry name" value="P-loop_NTPase"/>
</dbReference>
<dbReference type="Gene3D" id="1.10.1180.10">
    <property type="entry name" value="B transposition protein, C-terminal domain"/>
    <property type="match status" value="1"/>
</dbReference>
<dbReference type="RefSeq" id="WP_245511077.1">
    <property type="nucleotide sequence ID" value="NZ_SMAR01000026.1"/>
</dbReference>
<dbReference type="Proteomes" id="UP000295097">
    <property type="component" value="Unassembled WGS sequence"/>
</dbReference>
<dbReference type="GO" id="GO:0006313">
    <property type="term" value="P:DNA transposition"/>
    <property type="evidence" value="ECO:0007669"/>
    <property type="project" value="InterPro"/>
</dbReference>
<dbReference type="AlphaFoldDB" id="A0A4R3NLK4"/>
<dbReference type="PANTHER" id="PTHR35894">
    <property type="entry name" value="GENERAL SECRETION PATHWAY PROTEIN A-RELATED"/>
    <property type="match status" value="1"/>
</dbReference>
<gene>
    <name evidence="2" type="ORF">EDC90_102659</name>
</gene>
<comment type="caution">
    <text evidence="2">The sequence shown here is derived from an EMBL/GenBank/DDBJ whole genome shotgun (WGS) entry which is preliminary data.</text>
</comment>
<dbReference type="InterPro" id="IPR049945">
    <property type="entry name" value="AAA_22"/>
</dbReference>
<dbReference type="GO" id="GO:0016887">
    <property type="term" value="F:ATP hydrolysis activity"/>
    <property type="evidence" value="ECO:0007669"/>
    <property type="project" value="InterPro"/>
</dbReference>
<dbReference type="InterPro" id="IPR010982">
    <property type="entry name" value="Lambda_DNA-bd_dom_sf"/>
</dbReference>
<dbReference type="SUPFAM" id="SSF52540">
    <property type="entry name" value="P-loop containing nucleoside triphosphate hydrolases"/>
    <property type="match status" value="1"/>
</dbReference>
<dbReference type="Gene3D" id="3.40.50.300">
    <property type="entry name" value="P-loop containing nucleotide triphosphate hydrolases"/>
    <property type="match status" value="1"/>
</dbReference>
<dbReference type="InterPro" id="IPR052026">
    <property type="entry name" value="ExeA_AAA_ATPase_DNA-bind"/>
</dbReference>
<dbReference type="InterPro" id="IPR001387">
    <property type="entry name" value="Cro/C1-type_HTH"/>
</dbReference>
<evidence type="ECO:0000313" key="2">
    <source>
        <dbReference type="EMBL" id="TCT35404.1"/>
    </source>
</evidence>